<name>A0A0K2V0L9_LEPSM</name>
<feature type="non-terminal residue" evidence="1">
    <location>
        <position position="45"/>
    </location>
</feature>
<sequence length="45" mass="5005">LVQSSESLVLVKVSFNLLSLSRRCCSCSRTLASYYFSPKPISNGY</sequence>
<reference evidence="1" key="1">
    <citation type="submission" date="2014-05" db="EMBL/GenBank/DDBJ databases">
        <authorList>
            <person name="Chronopoulou M."/>
        </authorList>
    </citation>
    <scope>NUCLEOTIDE SEQUENCE</scope>
    <source>
        <tissue evidence="1">Whole organism</tissue>
    </source>
</reference>
<accession>A0A0K2V0L9</accession>
<proteinExistence type="predicted"/>
<evidence type="ECO:0000313" key="1">
    <source>
        <dbReference type="EMBL" id="CDW43692.1"/>
    </source>
</evidence>
<feature type="non-terminal residue" evidence="1">
    <location>
        <position position="1"/>
    </location>
</feature>
<dbReference type="AlphaFoldDB" id="A0A0K2V0L9"/>
<protein>
    <submittedName>
        <fullName evidence="1">Uncharacterized protein</fullName>
    </submittedName>
</protein>
<organism evidence="1">
    <name type="scientific">Lepeophtheirus salmonis</name>
    <name type="common">Salmon louse</name>
    <name type="synonym">Caligus salmonis</name>
    <dbReference type="NCBI Taxonomy" id="72036"/>
    <lineage>
        <taxon>Eukaryota</taxon>
        <taxon>Metazoa</taxon>
        <taxon>Ecdysozoa</taxon>
        <taxon>Arthropoda</taxon>
        <taxon>Crustacea</taxon>
        <taxon>Multicrustacea</taxon>
        <taxon>Hexanauplia</taxon>
        <taxon>Copepoda</taxon>
        <taxon>Siphonostomatoida</taxon>
        <taxon>Caligidae</taxon>
        <taxon>Lepeophtheirus</taxon>
    </lineage>
</organism>
<dbReference type="EMBL" id="HACA01026331">
    <property type="protein sequence ID" value="CDW43692.1"/>
    <property type="molecule type" value="Transcribed_RNA"/>
</dbReference>